<proteinExistence type="predicted"/>
<reference evidence="1 2" key="1">
    <citation type="submission" date="2023-10" db="EMBL/GenBank/DDBJ databases">
        <authorList>
            <person name="Botero Cardona J."/>
        </authorList>
    </citation>
    <scope>NUCLEOTIDE SEQUENCE [LARGE SCALE GENOMIC DNA]</scope>
    <source>
        <strain evidence="1 2">R-54839</strain>
    </source>
</reference>
<dbReference type="Proteomes" id="UP001314261">
    <property type="component" value="Unassembled WGS sequence"/>
</dbReference>
<evidence type="ECO:0000313" key="2">
    <source>
        <dbReference type="Proteomes" id="UP001314261"/>
    </source>
</evidence>
<keyword evidence="2" id="KW-1185">Reference proteome</keyword>
<protein>
    <recommendedName>
        <fullName evidence="3">Phage protein</fullName>
    </recommendedName>
</protein>
<organism evidence="1 2">
    <name type="scientific">Fructobacillus fructosus</name>
    <dbReference type="NCBI Taxonomy" id="1631"/>
    <lineage>
        <taxon>Bacteria</taxon>
        <taxon>Bacillati</taxon>
        <taxon>Bacillota</taxon>
        <taxon>Bacilli</taxon>
        <taxon>Lactobacillales</taxon>
        <taxon>Lactobacillaceae</taxon>
        <taxon>Fructobacillus</taxon>
    </lineage>
</organism>
<gene>
    <name evidence="1" type="ORF">R54839_PPFHFPJH_00874</name>
</gene>
<evidence type="ECO:0008006" key="3">
    <source>
        <dbReference type="Google" id="ProtNLM"/>
    </source>
</evidence>
<sequence length="47" mass="5542">MSDEIKTALISIAVTFVSNNLLNYKSRKVDYELKKEQLKKLKRNDKQ</sequence>
<dbReference type="EMBL" id="CAUZLR010000005">
    <property type="protein sequence ID" value="CAK1240573.1"/>
    <property type="molecule type" value="Genomic_DNA"/>
</dbReference>
<comment type="caution">
    <text evidence="1">The sequence shown here is derived from an EMBL/GenBank/DDBJ whole genome shotgun (WGS) entry which is preliminary data.</text>
</comment>
<name>A0ABN9YRI0_9LACO</name>
<accession>A0ABN9YRI0</accession>
<evidence type="ECO:0000313" key="1">
    <source>
        <dbReference type="EMBL" id="CAK1240573.1"/>
    </source>
</evidence>